<dbReference type="Proteomes" id="UP000547674">
    <property type="component" value="Unassembled WGS sequence"/>
</dbReference>
<feature type="transmembrane region" description="Helical" evidence="6">
    <location>
        <begin position="68"/>
        <end position="86"/>
    </location>
</feature>
<evidence type="ECO:0000256" key="3">
    <source>
        <dbReference type="ARBA" id="ARBA00022692"/>
    </source>
</evidence>
<evidence type="ECO:0000313" key="8">
    <source>
        <dbReference type="Proteomes" id="UP000547674"/>
    </source>
</evidence>
<keyword evidence="4 6" id="KW-1133">Transmembrane helix</keyword>
<evidence type="ECO:0000256" key="6">
    <source>
        <dbReference type="SAM" id="Phobius"/>
    </source>
</evidence>
<feature type="transmembrane region" description="Helical" evidence="6">
    <location>
        <begin position="20"/>
        <end position="40"/>
    </location>
</feature>
<feature type="transmembrane region" description="Helical" evidence="6">
    <location>
        <begin position="106"/>
        <end position="128"/>
    </location>
</feature>
<dbReference type="AlphaFoldDB" id="A0A7Y2EB12"/>
<sequence>MSRSLPVLSIFDRYLLREFLRFFFLAFVGFVGFVVLFDAFEKISTFIDHKATAGQVFRYYFNATPYKAVLVTPIALLLATFLSLGYMTRFHEITIMRSSGISLYRILMPVYVVGLLVAATSFLVSDFIMPGAQTRAREILQQEIRGRTAKNLGSRMNVSYIGQNNRFYLIRRYDVPRSAMVDVVIQEFDGDTLTRRIDASKASYEDGAWV</sequence>
<dbReference type="GO" id="GO:0043190">
    <property type="term" value="C:ATP-binding cassette (ABC) transporter complex"/>
    <property type="evidence" value="ECO:0007669"/>
    <property type="project" value="TreeGrafter"/>
</dbReference>
<keyword evidence="2" id="KW-1003">Cell membrane</keyword>
<reference evidence="7 8" key="1">
    <citation type="submission" date="2020-03" db="EMBL/GenBank/DDBJ databases">
        <title>Metabolic flexibility allows generalist bacteria to become dominant in a frequently disturbed ecosystem.</title>
        <authorList>
            <person name="Chen Y.-J."/>
            <person name="Leung P.M."/>
            <person name="Bay S.K."/>
            <person name="Hugenholtz P."/>
            <person name="Kessler A.J."/>
            <person name="Shelley G."/>
            <person name="Waite D.W."/>
            <person name="Cook P.L."/>
            <person name="Greening C."/>
        </authorList>
    </citation>
    <scope>NUCLEOTIDE SEQUENCE [LARGE SCALE GENOMIC DNA]</scope>
    <source>
        <strain evidence="7">SS_bin_28</strain>
    </source>
</reference>
<dbReference type="Pfam" id="PF03739">
    <property type="entry name" value="LptF_LptG"/>
    <property type="match status" value="1"/>
</dbReference>
<dbReference type="PANTHER" id="PTHR33529">
    <property type="entry name" value="SLR0882 PROTEIN-RELATED"/>
    <property type="match status" value="1"/>
</dbReference>
<keyword evidence="5 6" id="KW-0472">Membrane</keyword>
<comment type="caution">
    <text evidence="7">The sequence shown here is derived from an EMBL/GenBank/DDBJ whole genome shotgun (WGS) entry which is preliminary data.</text>
</comment>
<evidence type="ECO:0000256" key="4">
    <source>
        <dbReference type="ARBA" id="ARBA00022989"/>
    </source>
</evidence>
<evidence type="ECO:0000256" key="2">
    <source>
        <dbReference type="ARBA" id="ARBA00022475"/>
    </source>
</evidence>
<protein>
    <submittedName>
        <fullName evidence="7">LptF/LptG family permease</fullName>
    </submittedName>
</protein>
<keyword evidence="3 6" id="KW-0812">Transmembrane</keyword>
<gene>
    <name evidence="7" type="ORF">HKN21_17230</name>
</gene>
<dbReference type="InterPro" id="IPR005495">
    <property type="entry name" value="LptG/LptF_permease"/>
</dbReference>
<proteinExistence type="predicted"/>
<comment type="subcellular location">
    <subcellularLocation>
        <location evidence="1">Cell membrane</location>
        <topology evidence="1">Multi-pass membrane protein</topology>
    </subcellularLocation>
</comment>
<evidence type="ECO:0000256" key="1">
    <source>
        <dbReference type="ARBA" id="ARBA00004651"/>
    </source>
</evidence>
<accession>A0A7Y2EB12</accession>
<dbReference type="EMBL" id="JABDJR010000691">
    <property type="protein sequence ID" value="NNF08508.1"/>
    <property type="molecule type" value="Genomic_DNA"/>
</dbReference>
<name>A0A7Y2EB12_UNCEI</name>
<dbReference type="GO" id="GO:0015920">
    <property type="term" value="P:lipopolysaccharide transport"/>
    <property type="evidence" value="ECO:0007669"/>
    <property type="project" value="TreeGrafter"/>
</dbReference>
<evidence type="ECO:0000256" key="5">
    <source>
        <dbReference type="ARBA" id="ARBA00023136"/>
    </source>
</evidence>
<evidence type="ECO:0000313" key="7">
    <source>
        <dbReference type="EMBL" id="NNF08508.1"/>
    </source>
</evidence>
<feature type="non-terminal residue" evidence="7">
    <location>
        <position position="210"/>
    </location>
</feature>
<dbReference type="PANTHER" id="PTHR33529:SF8">
    <property type="entry name" value="PERMEASE, YJGP_YJGQ FAMILY"/>
    <property type="match status" value="1"/>
</dbReference>
<organism evidence="7 8">
    <name type="scientific">Eiseniibacteriota bacterium</name>
    <dbReference type="NCBI Taxonomy" id="2212470"/>
    <lineage>
        <taxon>Bacteria</taxon>
        <taxon>Candidatus Eiseniibacteriota</taxon>
    </lineage>
</organism>